<protein>
    <submittedName>
        <fullName evidence="9">Cytochrome P450</fullName>
    </submittedName>
</protein>
<evidence type="ECO:0000256" key="4">
    <source>
        <dbReference type="ARBA" id="ARBA00022723"/>
    </source>
</evidence>
<dbReference type="CDD" id="cd11058">
    <property type="entry name" value="CYP60B-like"/>
    <property type="match status" value="1"/>
</dbReference>
<evidence type="ECO:0000256" key="5">
    <source>
        <dbReference type="ARBA" id="ARBA00023002"/>
    </source>
</evidence>
<dbReference type="GO" id="GO:0020037">
    <property type="term" value="F:heme binding"/>
    <property type="evidence" value="ECO:0007669"/>
    <property type="project" value="InterPro"/>
</dbReference>
<sequence>MDFTYLALLALLLLILPPLYNLLLHPLRSFPGPLLNRISPFPYALLLPTGRAPQHIHRLHEKYGPVVRIAPNHLSFTDARAWRDIYGLHSPPGSIEKVEKVENHKAPIWYRSLLSDEDGHDLLNAPEEKHMRLRKALAVGFADRQLKAQEGRIQRWVGLFVRQLGEKVGPSGGVVNMVSWMNWVILDIVAELVFAEPFGCIEGEREPFFVEMFGEMLKPGVVLVAMQYVGLAWMVPYILKWVGGRKALVAMKTELERLLRRRIARGDVVQDLFEEVLKHREEWGMSVEELAGTAHIVVTAASETTPTALSGITHLLLQNPDKMEKLKQEIRSSFRDAEEITMAAVSRLTYLQASIQESLRMFPPATHGMVREAATGGAIVAGHFVPPGTLIECQIYSMNHNSAHWNEPFSFQPERFLYRLGEGEKPTGRTDNLTAFQPFQHGPRDCIGRNLAHAEMRLIIARLFFHFDLAPAGDEDWLEKQKAYFLRSKTPLNVRVTPVVHDG</sequence>
<dbReference type="AlphaFoldDB" id="A0AA39XRX0"/>
<dbReference type="InterPro" id="IPR002401">
    <property type="entry name" value="Cyt_P450_E_grp-I"/>
</dbReference>
<evidence type="ECO:0000256" key="2">
    <source>
        <dbReference type="ARBA" id="ARBA00010617"/>
    </source>
</evidence>
<feature type="binding site" description="axial binding residue" evidence="8">
    <location>
        <position position="446"/>
    </location>
    <ligand>
        <name>heme</name>
        <dbReference type="ChEBI" id="CHEBI:30413"/>
    </ligand>
    <ligandPart>
        <name>Fe</name>
        <dbReference type="ChEBI" id="CHEBI:18248"/>
    </ligandPart>
</feature>
<organism evidence="9 10">
    <name type="scientific">Cercophora newfieldiana</name>
    <dbReference type="NCBI Taxonomy" id="92897"/>
    <lineage>
        <taxon>Eukaryota</taxon>
        <taxon>Fungi</taxon>
        <taxon>Dikarya</taxon>
        <taxon>Ascomycota</taxon>
        <taxon>Pezizomycotina</taxon>
        <taxon>Sordariomycetes</taxon>
        <taxon>Sordariomycetidae</taxon>
        <taxon>Sordariales</taxon>
        <taxon>Lasiosphaeriaceae</taxon>
        <taxon>Cercophora</taxon>
    </lineage>
</organism>
<dbReference type="InterPro" id="IPR050121">
    <property type="entry name" value="Cytochrome_P450_monoxygenase"/>
</dbReference>
<dbReference type="PRINTS" id="PR00463">
    <property type="entry name" value="EP450I"/>
</dbReference>
<dbReference type="SUPFAM" id="SSF48264">
    <property type="entry name" value="Cytochrome P450"/>
    <property type="match status" value="1"/>
</dbReference>
<comment type="caution">
    <text evidence="9">The sequence shown here is derived from an EMBL/GenBank/DDBJ whole genome shotgun (WGS) entry which is preliminary data.</text>
</comment>
<dbReference type="EMBL" id="JAULSV010000007">
    <property type="protein sequence ID" value="KAK0639104.1"/>
    <property type="molecule type" value="Genomic_DNA"/>
</dbReference>
<evidence type="ECO:0000313" key="9">
    <source>
        <dbReference type="EMBL" id="KAK0639104.1"/>
    </source>
</evidence>
<evidence type="ECO:0000313" key="10">
    <source>
        <dbReference type="Proteomes" id="UP001174936"/>
    </source>
</evidence>
<dbReference type="PANTHER" id="PTHR24305">
    <property type="entry name" value="CYTOCHROME P450"/>
    <property type="match status" value="1"/>
</dbReference>
<dbReference type="GO" id="GO:0005506">
    <property type="term" value="F:iron ion binding"/>
    <property type="evidence" value="ECO:0007669"/>
    <property type="project" value="InterPro"/>
</dbReference>
<keyword evidence="4 8" id="KW-0479">Metal-binding</keyword>
<keyword evidence="7" id="KW-0503">Monooxygenase</keyword>
<keyword evidence="6 8" id="KW-0408">Iron</keyword>
<proteinExistence type="inferred from homology"/>
<dbReference type="GO" id="GO:0016705">
    <property type="term" value="F:oxidoreductase activity, acting on paired donors, with incorporation or reduction of molecular oxygen"/>
    <property type="evidence" value="ECO:0007669"/>
    <property type="project" value="InterPro"/>
</dbReference>
<dbReference type="PRINTS" id="PR00385">
    <property type="entry name" value="P450"/>
</dbReference>
<evidence type="ECO:0000256" key="1">
    <source>
        <dbReference type="ARBA" id="ARBA00001971"/>
    </source>
</evidence>
<dbReference type="Proteomes" id="UP001174936">
    <property type="component" value="Unassembled WGS sequence"/>
</dbReference>
<dbReference type="Gene3D" id="1.10.630.10">
    <property type="entry name" value="Cytochrome P450"/>
    <property type="match status" value="1"/>
</dbReference>
<keyword evidence="5" id="KW-0560">Oxidoreductase</keyword>
<evidence type="ECO:0000256" key="6">
    <source>
        <dbReference type="ARBA" id="ARBA00023004"/>
    </source>
</evidence>
<comment type="similarity">
    <text evidence="2">Belongs to the cytochrome P450 family.</text>
</comment>
<evidence type="ECO:0000256" key="7">
    <source>
        <dbReference type="ARBA" id="ARBA00023033"/>
    </source>
</evidence>
<name>A0AA39XRX0_9PEZI</name>
<accession>A0AA39XRX0</accession>
<dbReference type="GO" id="GO:0004497">
    <property type="term" value="F:monooxygenase activity"/>
    <property type="evidence" value="ECO:0007669"/>
    <property type="project" value="UniProtKB-KW"/>
</dbReference>
<reference evidence="9" key="1">
    <citation type="submission" date="2023-06" db="EMBL/GenBank/DDBJ databases">
        <title>Genome-scale phylogeny and comparative genomics of the fungal order Sordariales.</title>
        <authorList>
            <consortium name="Lawrence Berkeley National Laboratory"/>
            <person name="Hensen N."/>
            <person name="Bonometti L."/>
            <person name="Westerberg I."/>
            <person name="Brannstrom I.O."/>
            <person name="Guillou S."/>
            <person name="Cros-Aarteil S."/>
            <person name="Calhoun S."/>
            <person name="Haridas S."/>
            <person name="Kuo A."/>
            <person name="Mondo S."/>
            <person name="Pangilinan J."/>
            <person name="Riley R."/>
            <person name="Labutti K."/>
            <person name="Andreopoulos B."/>
            <person name="Lipzen A."/>
            <person name="Chen C."/>
            <person name="Yanf M."/>
            <person name="Daum C."/>
            <person name="Ng V."/>
            <person name="Clum A."/>
            <person name="Steindorff A."/>
            <person name="Ohm R."/>
            <person name="Martin F."/>
            <person name="Silar P."/>
            <person name="Natvig D."/>
            <person name="Lalanne C."/>
            <person name="Gautier V."/>
            <person name="Ament-Velasquez S.L."/>
            <person name="Kruys A."/>
            <person name="Hutchinson M.I."/>
            <person name="Powell A.J."/>
            <person name="Barry K."/>
            <person name="Miller A.N."/>
            <person name="Grigoriev I.V."/>
            <person name="Debuchy R."/>
            <person name="Gladieux P."/>
            <person name="Thoren M.H."/>
            <person name="Johannesson H."/>
        </authorList>
    </citation>
    <scope>NUCLEOTIDE SEQUENCE</scope>
    <source>
        <strain evidence="9">SMH2532-1</strain>
    </source>
</reference>
<dbReference type="InterPro" id="IPR036396">
    <property type="entry name" value="Cyt_P450_sf"/>
</dbReference>
<dbReference type="InterPro" id="IPR001128">
    <property type="entry name" value="Cyt_P450"/>
</dbReference>
<comment type="cofactor">
    <cofactor evidence="1 8">
        <name>heme</name>
        <dbReference type="ChEBI" id="CHEBI:30413"/>
    </cofactor>
</comment>
<dbReference type="PANTHER" id="PTHR24305:SF230">
    <property type="entry name" value="P450, PUTATIVE (EUROFUNG)-RELATED"/>
    <property type="match status" value="1"/>
</dbReference>
<evidence type="ECO:0000256" key="3">
    <source>
        <dbReference type="ARBA" id="ARBA00022617"/>
    </source>
</evidence>
<gene>
    <name evidence="9" type="ORF">B0T16DRAFT_422429</name>
</gene>
<keyword evidence="10" id="KW-1185">Reference proteome</keyword>
<evidence type="ECO:0000256" key="8">
    <source>
        <dbReference type="PIRSR" id="PIRSR602401-1"/>
    </source>
</evidence>
<keyword evidence="3 8" id="KW-0349">Heme</keyword>
<dbReference type="Pfam" id="PF00067">
    <property type="entry name" value="p450"/>
    <property type="match status" value="1"/>
</dbReference>